<gene>
    <name evidence="1" type="ORF">AMECASPLE_030927</name>
</gene>
<comment type="caution">
    <text evidence="1">The sequence shown here is derived from an EMBL/GenBank/DDBJ whole genome shotgun (WGS) entry which is preliminary data.</text>
</comment>
<keyword evidence="2" id="KW-1185">Reference proteome</keyword>
<proteinExistence type="predicted"/>
<protein>
    <submittedName>
        <fullName evidence="1">Uncharacterized protein</fullName>
    </submittedName>
</protein>
<dbReference type="EMBL" id="JAHRIP010013169">
    <property type="protein sequence ID" value="MEQ2285363.1"/>
    <property type="molecule type" value="Genomic_DNA"/>
</dbReference>
<reference evidence="1 2" key="1">
    <citation type="submission" date="2021-06" db="EMBL/GenBank/DDBJ databases">
        <authorList>
            <person name="Palmer J.M."/>
        </authorList>
    </citation>
    <scope>NUCLEOTIDE SEQUENCE [LARGE SCALE GENOMIC DNA]</scope>
    <source>
        <strain evidence="1 2">AS_MEX2019</strain>
        <tissue evidence="1">Muscle</tissue>
    </source>
</reference>
<dbReference type="Proteomes" id="UP001469553">
    <property type="component" value="Unassembled WGS sequence"/>
</dbReference>
<evidence type="ECO:0000313" key="1">
    <source>
        <dbReference type="EMBL" id="MEQ2285363.1"/>
    </source>
</evidence>
<evidence type="ECO:0000313" key="2">
    <source>
        <dbReference type="Proteomes" id="UP001469553"/>
    </source>
</evidence>
<accession>A0ABV0XVG7</accession>
<organism evidence="1 2">
    <name type="scientific">Ameca splendens</name>
    <dbReference type="NCBI Taxonomy" id="208324"/>
    <lineage>
        <taxon>Eukaryota</taxon>
        <taxon>Metazoa</taxon>
        <taxon>Chordata</taxon>
        <taxon>Craniata</taxon>
        <taxon>Vertebrata</taxon>
        <taxon>Euteleostomi</taxon>
        <taxon>Actinopterygii</taxon>
        <taxon>Neopterygii</taxon>
        <taxon>Teleostei</taxon>
        <taxon>Neoteleostei</taxon>
        <taxon>Acanthomorphata</taxon>
        <taxon>Ovalentaria</taxon>
        <taxon>Atherinomorphae</taxon>
        <taxon>Cyprinodontiformes</taxon>
        <taxon>Goodeidae</taxon>
        <taxon>Ameca</taxon>
    </lineage>
</organism>
<sequence length="137" mass="14447">MVLVAEALSCRADAPYAQASVLGAAVTSSLPSPMPFTAYLPMYFLQLNNVCKTPWLPALSCTYPECLILPPAAFSGSSFTLESAATDQAAGPPLLLRAAVKAAVVSHINHIMLLFGLRGHLAVDEPAHVELTRDEPG</sequence>
<name>A0ABV0XVG7_9TELE</name>